<feature type="transmembrane region" description="Helical" evidence="8">
    <location>
        <begin position="204"/>
        <end position="227"/>
    </location>
</feature>
<feature type="transmembrane region" description="Helical" evidence="8">
    <location>
        <begin position="320"/>
        <end position="336"/>
    </location>
</feature>
<sequence>MSSAPARVRRSVRTTWGVIGGVVLVAAGVAASLAFGSRVVSLPEIAEGLRTFGTGATADDIGAIAVAERIPRTVLSVIAGAALALSGGVMQAITRNPIADPGILGVNMGAALFVVCGIAFLGVTSVFSYLGLALAGGALAALVVYLVGSVGAGGATPIKLALAGAAVTAALSSLVSAVLLPRAAAMNEFRFWQVGGTGGAEWSSMAIIAPLLAVAAIVVFCLGSSMNSLALGDDVARGLGVHVGRTRALAAAAGVVLCAAVTAVAGPIAFVGLMVPHAVRLAVGPDQRAILPLSALGGAALLTIADTIGRVIGSPGEVEAGIITAFVGAPVLVAIARRTRMRAL</sequence>
<dbReference type="GO" id="GO:0033214">
    <property type="term" value="P:siderophore-iron import into cell"/>
    <property type="evidence" value="ECO:0007669"/>
    <property type="project" value="TreeGrafter"/>
</dbReference>
<evidence type="ECO:0000256" key="4">
    <source>
        <dbReference type="ARBA" id="ARBA00022475"/>
    </source>
</evidence>
<evidence type="ECO:0000256" key="3">
    <source>
        <dbReference type="ARBA" id="ARBA00022448"/>
    </source>
</evidence>
<evidence type="ECO:0000256" key="5">
    <source>
        <dbReference type="ARBA" id="ARBA00022692"/>
    </source>
</evidence>
<dbReference type="GO" id="GO:0022857">
    <property type="term" value="F:transmembrane transporter activity"/>
    <property type="evidence" value="ECO:0007669"/>
    <property type="project" value="InterPro"/>
</dbReference>
<dbReference type="CDD" id="cd06550">
    <property type="entry name" value="TM_ABC_iron-siderophores_like"/>
    <property type="match status" value="1"/>
</dbReference>
<comment type="caution">
    <text evidence="9">The sequence shown here is derived from an EMBL/GenBank/DDBJ whole genome shotgun (WGS) entry which is preliminary data.</text>
</comment>
<feature type="transmembrane region" description="Helical" evidence="8">
    <location>
        <begin position="248"/>
        <end position="275"/>
    </location>
</feature>
<reference evidence="9" key="1">
    <citation type="journal article" date="2021" name="PeerJ">
        <title>Extensive microbial diversity within the chicken gut microbiome revealed by metagenomics and culture.</title>
        <authorList>
            <person name="Gilroy R."/>
            <person name="Ravi A."/>
            <person name="Getino M."/>
            <person name="Pursley I."/>
            <person name="Horton D.L."/>
            <person name="Alikhan N.F."/>
            <person name="Baker D."/>
            <person name="Gharbi K."/>
            <person name="Hall N."/>
            <person name="Watson M."/>
            <person name="Adriaenssens E.M."/>
            <person name="Foster-Nyarko E."/>
            <person name="Jarju S."/>
            <person name="Secka A."/>
            <person name="Antonio M."/>
            <person name="Oren A."/>
            <person name="Chaudhuri R.R."/>
            <person name="La Ragione R."/>
            <person name="Hildebrand F."/>
            <person name="Pallen M.J."/>
        </authorList>
    </citation>
    <scope>NUCLEOTIDE SEQUENCE</scope>
    <source>
        <strain evidence="9">ChiHjej8B7-3636</strain>
    </source>
</reference>
<evidence type="ECO:0000256" key="8">
    <source>
        <dbReference type="SAM" id="Phobius"/>
    </source>
</evidence>
<name>A0A9D2H4L1_9MICO</name>
<evidence type="ECO:0000256" key="2">
    <source>
        <dbReference type="ARBA" id="ARBA00007935"/>
    </source>
</evidence>
<dbReference type="InterPro" id="IPR037294">
    <property type="entry name" value="ABC_BtuC-like"/>
</dbReference>
<evidence type="ECO:0000313" key="9">
    <source>
        <dbReference type="EMBL" id="HJA04463.1"/>
    </source>
</evidence>
<keyword evidence="5 8" id="KW-0812">Transmembrane</keyword>
<keyword evidence="3" id="KW-0813">Transport</keyword>
<feature type="transmembrane region" description="Helical" evidence="8">
    <location>
        <begin position="129"/>
        <end position="148"/>
    </location>
</feature>
<feature type="transmembrane region" description="Helical" evidence="8">
    <location>
        <begin position="160"/>
        <end position="184"/>
    </location>
</feature>
<comment type="subcellular location">
    <subcellularLocation>
        <location evidence="1">Cell membrane</location>
        <topology evidence="1">Multi-pass membrane protein</topology>
    </subcellularLocation>
</comment>
<dbReference type="EMBL" id="DXAM01000089">
    <property type="protein sequence ID" value="HJA04463.1"/>
    <property type="molecule type" value="Genomic_DNA"/>
</dbReference>
<evidence type="ECO:0000256" key="1">
    <source>
        <dbReference type="ARBA" id="ARBA00004651"/>
    </source>
</evidence>
<dbReference type="SUPFAM" id="SSF81345">
    <property type="entry name" value="ABC transporter involved in vitamin B12 uptake, BtuC"/>
    <property type="match status" value="1"/>
</dbReference>
<dbReference type="Proteomes" id="UP000824220">
    <property type="component" value="Unassembled WGS sequence"/>
</dbReference>
<evidence type="ECO:0000256" key="6">
    <source>
        <dbReference type="ARBA" id="ARBA00022989"/>
    </source>
</evidence>
<organism evidence="9 10">
    <name type="scientific">Candidatus Microbacterium stercoravium</name>
    <dbReference type="NCBI Taxonomy" id="2838697"/>
    <lineage>
        <taxon>Bacteria</taxon>
        <taxon>Bacillati</taxon>
        <taxon>Actinomycetota</taxon>
        <taxon>Actinomycetes</taxon>
        <taxon>Micrococcales</taxon>
        <taxon>Microbacteriaceae</taxon>
        <taxon>Microbacterium</taxon>
    </lineage>
</organism>
<proteinExistence type="inferred from homology"/>
<keyword evidence="4" id="KW-1003">Cell membrane</keyword>
<accession>A0A9D2H4L1</accession>
<protein>
    <submittedName>
        <fullName evidence="9">Iron ABC transporter permease</fullName>
    </submittedName>
</protein>
<comment type="similarity">
    <text evidence="2">Belongs to the binding-protein-dependent transport system permease family. FecCD subfamily.</text>
</comment>
<feature type="transmembrane region" description="Helical" evidence="8">
    <location>
        <begin position="73"/>
        <end position="90"/>
    </location>
</feature>
<evidence type="ECO:0000256" key="7">
    <source>
        <dbReference type="ARBA" id="ARBA00023136"/>
    </source>
</evidence>
<feature type="transmembrane region" description="Helical" evidence="8">
    <location>
        <begin position="12"/>
        <end position="35"/>
    </location>
</feature>
<gene>
    <name evidence="9" type="ORF">H9800_06330</name>
</gene>
<evidence type="ECO:0000313" key="10">
    <source>
        <dbReference type="Proteomes" id="UP000824220"/>
    </source>
</evidence>
<dbReference type="GO" id="GO:0005886">
    <property type="term" value="C:plasma membrane"/>
    <property type="evidence" value="ECO:0007669"/>
    <property type="project" value="UniProtKB-SubCell"/>
</dbReference>
<dbReference type="PANTHER" id="PTHR30472:SF1">
    <property type="entry name" value="FE(3+) DICITRATE TRANSPORT SYSTEM PERMEASE PROTEIN FECC-RELATED"/>
    <property type="match status" value="1"/>
</dbReference>
<keyword evidence="7 8" id="KW-0472">Membrane</keyword>
<dbReference type="AlphaFoldDB" id="A0A9D2H4L1"/>
<dbReference type="FunFam" id="1.10.3470.10:FF:000001">
    <property type="entry name" value="Vitamin B12 ABC transporter permease BtuC"/>
    <property type="match status" value="1"/>
</dbReference>
<feature type="transmembrane region" description="Helical" evidence="8">
    <location>
        <begin position="102"/>
        <end position="123"/>
    </location>
</feature>
<dbReference type="InterPro" id="IPR000522">
    <property type="entry name" value="ABC_transptr_permease_BtuC"/>
</dbReference>
<dbReference type="Gene3D" id="1.10.3470.10">
    <property type="entry name" value="ABC transporter involved in vitamin B12 uptake, BtuC"/>
    <property type="match status" value="1"/>
</dbReference>
<dbReference type="Pfam" id="PF01032">
    <property type="entry name" value="FecCD"/>
    <property type="match status" value="1"/>
</dbReference>
<reference evidence="9" key="2">
    <citation type="submission" date="2021-04" db="EMBL/GenBank/DDBJ databases">
        <authorList>
            <person name="Gilroy R."/>
        </authorList>
    </citation>
    <scope>NUCLEOTIDE SEQUENCE</scope>
    <source>
        <strain evidence="9">ChiHjej8B7-3636</strain>
    </source>
</reference>
<keyword evidence="6 8" id="KW-1133">Transmembrane helix</keyword>
<dbReference type="PANTHER" id="PTHR30472">
    <property type="entry name" value="FERRIC ENTEROBACTIN TRANSPORT SYSTEM PERMEASE PROTEIN"/>
    <property type="match status" value="1"/>
</dbReference>